<dbReference type="AlphaFoldDB" id="X2LCJ1"/>
<keyword evidence="1 5" id="KW-0489">Methyltransferase</keyword>
<name>X2LCJ1_9BACT</name>
<organism evidence="5">
    <name type="scientific">uncultured bacterium lac193</name>
    <dbReference type="NCBI Taxonomy" id="1447243"/>
    <lineage>
        <taxon>Bacteria</taxon>
        <taxon>environmental samples</taxon>
    </lineage>
</organism>
<dbReference type="Pfam" id="PF08242">
    <property type="entry name" value="Methyltransf_12"/>
    <property type="match status" value="1"/>
</dbReference>
<dbReference type="PANTHER" id="PTHR43464:SF19">
    <property type="entry name" value="UBIQUINONE BIOSYNTHESIS O-METHYLTRANSFERASE, MITOCHONDRIAL"/>
    <property type="match status" value="1"/>
</dbReference>
<protein>
    <submittedName>
        <fullName evidence="5">Methyltransferase</fullName>
    </submittedName>
</protein>
<evidence type="ECO:0000256" key="1">
    <source>
        <dbReference type="ARBA" id="ARBA00022603"/>
    </source>
</evidence>
<dbReference type="InterPro" id="IPR029063">
    <property type="entry name" value="SAM-dependent_MTases_sf"/>
</dbReference>
<keyword evidence="3" id="KW-0949">S-adenosyl-L-methionine</keyword>
<dbReference type="GO" id="GO:0032259">
    <property type="term" value="P:methylation"/>
    <property type="evidence" value="ECO:0007669"/>
    <property type="project" value="UniProtKB-KW"/>
</dbReference>
<dbReference type="Gene3D" id="3.40.50.150">
    <property type="entry name" value="Vaccinia Virus protein VP39"/>
    <property type="match status" value="1"/>
</dbReference>
<evidence type="ECO:0000259" key="4">
    <source>
        <dbReference type="Pfam" id="PF08242"/>
    </source>
</evidence>
<feature type="domain" description="Methyltransferase type 12" evidence="4">
    <location>
        <begin position="46"/>
        <end position="144"/>
    </location>
</feature>
<reference evidence="5" key="1">
    <citation type="submission" date="2013-10" db="EMBL/GenBank/DDBJ databases">
        <title>Functional metagenomics reveals novel beta-galactosidases not predictable from gene sequences.</title>
        <authorList>
            <person name="Cheng J."/>
            <person name="Engel K."/>
            <person name="Romantsov T."/>
            <person name="Neufeld J.D."/>
            <person name="Rose D.R."/>
            <person name="Charles T.C."/>
        </authorList>
    </citation>
    <scope>NUCLEOTIDE SEQUENCE</scope>
</reference>
<dbReference type="CDD" id="cd02440">
    <property type="entry name" value="AdoMet_MTases"/>
    <property type="match status" value="1"/>
</dbReference>
<proteinExistence type="predicted"/>
<dbReference type="GO" id="GO:0008168">
    <property type="term" value="F:methyltransferase activity"/>
    <property type="evidence" value="ECO:0007669"/>
    <property type="project" value="UniProtKB-KW"/>
</dbReference>
<keyword evidence="2 5" id="KW-0808">Transferase</keyword>
<dbReference type="EMBL" id="KF796608">
    <property type="protein sequence ID" value="AHN98028.1"/>
    <property type="molecule type" value="Genomic_DNA"/>
</dbReference>
<evidence type="ECO:0000256" key="2">
    <source>
        <dbReference type="ARBA" id="ARBA00022679"/>
    </source>
</evidence>
<dbReference type="PANTHER" id="PTHR43464">
    <property type="entry name" value="METHYLTRANSFERASE"/>
    <property type="match status" value="1"/>
</dbReference>
<sequence>MVPTFSFGQNWSDFLERALSPEKIALAREQTATFLNLQHFEGRTFLDVGCGSGVFSHAAFSLGAKHVTSFDVDPLSVSCCEYMKERAGNPPNWEVMHGSILDDGFVASLPPSDIVYSWGVLHHTGDMWRAIRNAASLVKPNGLFFIAIYNKVEFDSLKSVRGSHGWVRLKRAYNRSGPVGKRALEGIFAAKDVAKWIVTLRNPLAEIRAYKAMRGMSWWYDIVDWLGGYPYEFASPAEIFAFCHGQLGFTLENMSTCTSIGCNEFLFSAPPEGRRVAGSPPPATVQQTA</sequence>
<dbReference type="InterPro" id="IPR013217">
    <property type="entry name" value="Methyltransf_12"/>
</dbReference>
<evidence type="ECO:0000313" key="5">
    <source>
        <dbReference type="EMBL" id="AHN98028.1"/>
    </source>
</evidence>
<accession>X2LCJ1</accession>
<dbReference type="SUPFAM" id="SSF53335">
    <property type="entry name" value="S-adenosyl-L-methionine-dependent methyltransferases"/>
    <property type="match status" value="1"/>
</dbReference>
<evidence type="ECO:0000256" key="3">
    <source>
        <dbReference type="ARBA" id="ARBA00022691"/>
    </source>
</evidence>